<dbReference type="VEuPathDB" id="TriTrypDB:BSAL_50535"/>
<comment type="similarity">
    <text evidence="2 7">Belongs to the derlin family.</text>
</comment>
<feature type="transmembrane region" description="Helical" evidence="7">
    <location>
        <begin position="97"/>
        <end position="118"/>
    </location>
</feature>
<evidence type="ECO:0000256" key="7">
    <source>
        <dbReference type="RuleBase" id="RU363059"/>
    </source>
</evidence>
<dbReference type="Proteomes" id="UP000051952">
    <property type="component" value="Unassembled WGS sequence"/>
</dbReference>
<dbReference type="OrthoDB" id="1716531at2759"/>
<dbReference type="GO" id="GO:0005789">
    <property type="term" value="C:endoplasmic reticulum membrane"/>
    <property type="evidence" value="ECO:0007669"/>
    <property type="project" value="UniProtKB-SubCell"/>
</dbReference>
<gene>
    <name evidence="8" type="ORF">BSAL_50535</name>
</gene>
<keyword evidence="4 7" id="KW-0256">Endoplasmic reticulum</keyword>
<evidence type="ECO:0000256" key="6">
    <source>
        <dbReference type="ARBA" id="ARBA00023136"/>
    </source>
</evidence>
<evidence type="ECO:0000256" key="5">
    <source>
        <dbReference type="ARBA" id="ARBA00022989"/>
    </source>
</evidence>
<keyword evidence="9" id="KW-1185">Reference proteome</keyword>
<dbReference type="GO" id="GO:0006950">
    <property type="term" value="P:response to stress"/>
    <property type="evidence" value="ECO:0007669"/>
    <property type="project" value="UniProtKB-ARBA"/>
</dbReference>
<dbReference type="Gene3D" id="1.20.1540.10">
    <property type="entry name" value="Rhomboid-like"/>
    <property type="match status" value="1"/>
</dbReference>
<keyword evidence="6 7" id="KW-0472">Membrane</keyword>
<name>A0A0S4KDZ1_BODSA</name>
<evidence type="ECO:0000313" key="8">
    <source>
        <dbReference type="EMBL" id="CUI11064.1"/>
    </source>
</evidence>
<reference evidence="9" key="1">
    <citation type="submission" date="2015-09" db="EMBL/GenBank/DDBJ databases">
        <authorList>
            <consortium name="Pathogen Informatics"/>
        </authorList>
    </citation>
    <scope>NUCLEOTIDE SEQUENCE [LARGE SCALE GENOMIC DNA]</scope>
    <source>
        <strain evidence="9">Lake Konstanz</strain>
    </source>
</reference>
<dbReference type="AlphaFoldDB" id="A0A0S4KDZ1"/>
<proteinExistence type="inferred from homology"/>
<dbReference type="InterPro" id="IPR035952">
    <property type="entry name" value="Rhomboid-like_sf"/>
</dbReference>
<comment type="function">
    <text evidence="7">May be involved in the degradation of misfolded endoplasmic reticulum (ER) luminal proteins.</text>
</comment>
<dbReference type="PANTHER" id="PTHR11009">
    <property type="entry name" value="DER1-LIKE PROTEIN, DERLIN"/>
    <property type="match status" value="1"/>
</dbReference>
<accession>A0A0S4KDZ1</accession>
<dbReference type="Pfam" id="PF04511">
    <property type="entry name" value="DER1"/>
    <property type="match status" value="1"/>
</dbReference>
<feature type="transmembrane region" description="Helical" evidence="7">
    <location>
        <begin position="12"/>
        <end position="30"/>
    </location>
</feature>
<dbReference type="OMA" id="FKSQYWR"/>
<keyword evidence="5 7" id="KW-1133">Transmembrane helix</keyword>
<feature type="transmembrane region" description="Helical" evidence="7">
    <location>
        <begin position="138"/>
        <end position="158"/>
    </location>
</feature>
<evidence type="ECO:0000313" key="9">
    <source>
        <dbReference type="Proteomes" id="UP000051952"/>
    </source>
</evidence>
<evidence type="ECO:0000256" key="2">
    <source>
        <dbReference type="ARBA" id="ARBA00008917"/>
    </source>
</evidence>
<organism evidence="8 9">
    <name type="scientific">Bodo saltans</name>
    <name type="common">Flagellated protozoan</name>
    <dbReference type="NCBI Taxonomy" id="75058"/>
    <lineage>
        <taxon>Eukaryota</taxon>
        <taxon>Discoba</taxon>
        <taxon>Euglenozoa</taxon>
        <taxon>Kinetoplastea</taxon>
        <taxon>Metakinetoplastina</taxon>
        <taxon>Eubodonida</taxon>
        <taxon>Bodonidae</taxon>
        <taxon>Bodo</taxon>
    </lineage>
</organism>
<dbReference type="SUPFAM" id="SSF144091">
    <property type="entry name" value="Rhomboid-like"/>
    <property type="match status" value="1"/>
</dbReference>
<comment type="subcellular location">
    <subcellularLocation>
        <location evidence="1 7">Endoplasmic reticulum membrane</location>
        <topology evidence="1 7">Multi-pass membrane protein</topology>
    </subcellularLocation>
</comment>
<sequence>MEVEQFVRSIPVITRTIIAASIVLSAAVTYEMVTPLNLIYSPTLVFQEKQYWRLLTSLLYFDKLSINCLFHLHFLYMVSRQLEEHYYLRDSIRYIWTLLRGAALVLLLASYLHIPFPSGPMVMVILYLWSRRYPDERMALYFAFVVGAPYLPLIMLFLSYNMSGGDIQYLQGELGAVVIGHCLWYVSDVLPKIIGFDPTALPTFVTAVFR</sequence>
<evidence type="ECO:0000256" key="1">
    <source>
        <dbReference type="ARBA" id="ARBA00004477"/>
    </source>
</evidence>
<evidence type="ECO:0000256" key="3">
    <source>
        <dbReference type="ARBA" id="ARBA00022692"/>
    </source>
</evidence>
<keyword evidence="3 7" id="KW-0812">Transmembrane</keyword>
<feature type="transmembrane region" description="Helical" evidence="7">
    <location>
        <begin position="50"/>
        <end position="76"/>
    </location>
</feature>
<dbReference type="EMBL" id="CYKH01000042">
    <property type="protein sequence ID" value="CUI11064.1"/>
    <property type="molecule type" value="Genomic_DNA"/>
</dbReference>
<evidence type="ECO:0000256" key="4">
    <source>
        <dbReference type="ARBA" id="ARBA00022824"/>
    </source>
</evidence>
<protein>
    <recommendedName>
        <fullName evidence="7">Derlin</fullName>
    </recommendedName>
</protein>
<dbReference type="InterPro" id="IPR007599">
    <property type="entry name" value="DER1"/>
</dbReference>